<dbReference type="SUPFAM" id="SSF53187">
    <property type="entry name" value="Zn-dependent exopeptidases"/>
    <property type="match status" value="1"/>
</dbReference>
<dbReference type="PANTHER" id="PTHR43808:SF27">
    <property type="entry name" value="PROTEIN ROCB"/>
    <property type="match status" value="1"/>
</dbReference>
<dbReference type="GO" id="GO:0016787">
    <property type="term" value="F:hydrolase activity"/>
    <property type="evidence" value="ECO:0007669"/>
    <property type="project" value="InterPro"/>
</dbReference>
<dbReference type="InterPro" id="IPR050072">
    <property type="entry name" value="Peptidase_M20A"/>
</dbReference>
<organism evidence="1 2">
    <name type="scientific">Fictibacillus marinisediminis</name>
    <dbReference type="NCBI Taxonomy" id="2878389"/>
    <lineage>
        <taxon>Bacteria</taxon>
        <taxon>Bacillati</taxon>
        <taxon>Bacillota</taxon>
        <taxon>Bacilli</taxon>
        <taxon>Bacillales</taxon>
        <taxon>Fictibacillaceae</taxon>
        <taxon>Fictibacillus</taxon>
    </lineage>
</organism>
<reference evidence="1" key="1">
    <citation type="submission" date="2021-09" db="EMBL/GenBank/DDBJ databases">
        <title>Genome analysis of Fictibacillus sp. KIGAM418 isolated from marine sediment.</title>
        <authorList>
            <person name="Seo M.-J."/>
            <person name="Cho E.-S."/>
            <person name="Hwang C.Y."/>
        </authorList>
    </citation>
    <scope>NUCLEOTIDE SEQUENCE</scope>
    <source>
        <strain evidence="1">KIGAM418</strain>
    </source>
</reference>
<dbReference type="PANTHER" id="PTHR43808">
    <property type="entry name" value="ACETYLORNITHINE DEACETYLASE"/>
    <property type="match status" value="1"/>
</dbReference>
<dbReference type="Gene3D" id="3.40.630.10">
    <property type="entry name" value="Zn peptidases"/>
    <property type="match status" value="1"/>
</dbReference>
<name>A0A9X2BF58_9BACL</name>
<dbReference type="Pfam" id="PF01546">
    <property type="entry name" value="Peptidase_M20"/>
    <property type="match status" value="1"/>
</dbReference>
<dbReference type="Proteomes" id="UP001139011">
    <property type="component" value="Unassembled WGS sequence"/>
</dbReference>
<dbReference type="RefSeq" id="WP_248253694.1">
    <property type="nucleotide sequence ID" value="NZ_JAIWJX010000002.1"/>
</dbReference>
<dbReference type="InterPro" id="IPR012166">
    <property type="entry name" value="Uncharacterised_RocB"/>
</dbReference>
<comment type="caution">
    <text evidence="1">The sequence shown here is derived from an EMBL/GenBank/DDBJ whole genome shotgun (WGS) entry which is preliminary data.</text>
</comment>
<dbReference type="PIRSF" id="PIRSF010386">
    <property type="entry name" value="RocB"/>
    <property type="match status" value="1"/>
</dbReference>
<dbReference type="EMBL" id="JAIWJX010000002">
    <property type="protein sequence ID" value="MCK6258400.1"/>
    <property type="molecule type" value="Genomic_DNA"/>
</dbReference>
<proteinExistence type="predicted"/>
<sequence>MFRWKNKEGLTALVKELVEIPSISQQPAEIAMAEHLYYTLGSLDYFKEKPDHLQLQPMPDGRKLLTAFVQNGSHEDTIILLSHFDVVNVEDFGDWKHLAFRPFELTEQFYQADTLPDGLKEEIEEEDWLFGRGTMDMKAGVALHMSMVEQAAHGKFPGNILMVSVPDEEVNSAGMLAAVPVLEQLKNQYSITYKACLNGEPAFTRYPGDQNHYLYTGTVGKILPGFLCYGRETHVGEPFGGLNGNLMASEITRMLELNMDFCETMDDEAIPPPTNLVQKDLKDHYSVQIPHVAVTMFNLLMMERSLGDINTQLLTLAKKAAKQIESFLYERSLQYSKLVPFDVKETSISVFTFQELYQRAVKLHGQDEITRRENYILSNHPHLDDRDVTTMLVNDLASLCKQYAPMMVLFYAPPFYPAVCSKDDALIQQTSREVIQFAKEKHQITLRKQNYFAGLSDLSYIGLPFEKNELKPLLENMPVFGERYKLPIDEMAAMTMPVMNLGPLGRDAHKWTERLHVNSFVQTQDLISYTISKLLTNE</sequence>
<protein>
    <submittedName>
        <fullName evidence="1">M20/M25/M40 family metallo-hydrolase</fullName>
    </submittedName>
</protein>
<evidence type="ECO:0000313" key="2">
    <source>
        <dbReference type="Proteomes" id="UP001139011"/>
    </source>
</evidence>
<accession>A0A9X2BF58</accession>
<dbReference type="InterPro" id="IPR002933">
    <property type="entry name" value="Peptidase_M20"/>
</dbReference>
<evidence type="ECO:0000313" key="1">
    <source>
        <dbReference type="EMBL" id="MCK6258400.1"/>
    </source>
</evidence>
<keyword evidence="2" id="KW-1185">Reference proteome</keyword>
<gene>
    <name evidence="1" type="ORF">LCY76_17640</name>
</gene>
<dbReference type="AlphaFoldDB" id="A0A9X2BF58"/>